<dbReference type="AlphaFoldDB" id="A0AA89C656"/>
<accession>A0AA89C656</accession>
<comment type="caution">
    <text evidence="3">The sequence shown here is derived from an EMBL/GenBank/DDBJ whole genome shotgun (WGS) entry which is preliminary data.</text>
</comment>
<feature type="region of interest" description="Disordered" evidence="1">
    <location>
        <begin position="55"/>
        <end position="78"/>
    </location>
</feature>
<dbReference type="PANTHER" id="PTHR48465:SF1">
    <property type="entry name" value="PROTEIN SSUH2 HOMOLOG"/>
    <property type="match status" value="1"/>
</dbReference>
<evidence type="ECO:0000313" key="4">
    <source>
        <dbReference type="Proteomes" id="UP001186944"/>
    </source>
</evidence>
<feature type="compositionally biased region" description="Polar residues" evidence="1">
    <location>
        <begin position="59"/>
        <end position="69"/>
    </location>
</feature>
<dbReference type="InterPro" id="IPR036410">
    <property type="entry name" value="HSP_DnaJ_Cys-rich_dom_sf"/>
</dbReference>
<name>A0AA89C656_PINIB</name>
<dbReference type="EMBL" id="VSWD01000005">
    <property type="protein sequence ID" value="KAK3101238.1"/>
    <property type="molecule type" value="Genomic_DNA"/>
</dbReference>
<sequence>MICGIYVRLLAFHVLWNVSEVVGFSCSVECTPGDEEDISGASDIDENDEVIVSGLKSEGGNQNDENSANRPPPIFTQGQARGYDQLKADTNFEKPPPPLALPKDPKLPDYTPAPVITEDSARQALVEYVTAQCCWGTGAAKKLTIKNMVSSTSYHYILETFTEGRKLQNVHEPFTGQPIDGPQNGPAPGPWDIPALAKALFENEIRYIEVPHTAYVKTCHRCEGCGFLTCGSCGGRGRKRCGSCGGRGRKRRRRRRGDRWVTVSVTCFSCHGTGKRTCGRCSGTGRVTCSTCQGHCQLKWYTRLEVKWENIIDNHVVEKTELPDELILQAQGSNAFQDTQPRLPPIVTFPEPEINMASSRLLNAHQFGHLRNLMQRQTIRMVPVTQVYTLCKDKEMQFIVFGLENQVYAPDYPDTCCWGCTIL</sequence>
<evidence type="ECO:0000256" key="1">
    <source>
        <dbReference type="SAM" id="MobiDB-lite"/>
    </source>
</evidence>
<organism evidence="3 4">
    <name type="scientific">Pinctada imbricata</name>
    <name type="common">Atlantic pearl-oyster</name>
    <name type="synonym">Pinctada martensii</name>
    <dbReference type="NCBI Taxonomy" id="66713"/>
    <lineage>
        <taxon>Eukaryota</taxon>
        <taxon>Metazoa</taxon>
        <taxon>Spiralia</taxon>
        <taxon>Lophotrochozoa</taxon>
        <taxon>Mollusca</taxon>
        <taxon>Bivalvia</taxon>
        <taxon>Autobranchia</taxon>
        <taxon>Pteriomorphia</taxon>
        <taxon>Pterioida</taxon>
        <taxon>Pterioidea</taxon>
        <taxon>Pteriidae</taxon>
        <taxon>Pinctada</taxon>
    </lineage>
</organism>
<dbReference type="InterPro" id="IPR052789">
    <property type="entry name" value="SSUH2_homolog"/>
</dbReference>
<protein>
    <recommendedName>
        <fullName evidence="5">Protein SSUH2 homolog</fullName>
    </recommendedName>
</protein>
<evidence type="ECO:0000313" key="3">
    <source>
        <dbReference type="EMBL" id="KAK3101238.1"/>
    </source>
</evidence>
<evidence type="ECO:0000256" key="2">
    <source>
        <dbReference type="SAM" id="SignalP"/>
    </source>
</evidence>
<keyword evidence="4" id="KW-1185">Reference proteome</keyword>
<gene>
    <name evidence="3" type="ORF">FSP39_002029</name>
</gene>
<feature type="signal peptide" evidence="2">
    <location>
        <begin position="1"/>
        <end position="23"/>
    </location>
</feature>
<dbReference type="PANTHER" id="PTHR48465">
    <property type="entry name" value="PROTEIN SSUH2 HOMOLOG"/>
    <property type="match status" value="1"/>
</dbReference>
<reference evidence="3" key="1">
    <citation type="submission" date="2019-08" db="EMBL/GenBank/DDBJ databases">
        <title>The improved chromosome-level genome for the pearl oyster Pinctada fucata martensii using PacBio sequencing and Hi-C.</title>
        <authorList>
            <person name="Zheng Z."/>
        </authorList>
    </citation>
    <scope>NUCLEOTIDE SEQUENCE</scope>
    <source>
        <strain evidence="3">ZZ-2019</strain>
        <tissue evidence="3">Adductor muscle</tissue>
    </source>
</reference>
<keyword evidence="2" id="KW-0732">Signal</keyword>
<feature type="chain" id="PRO_5041680596" description="Protein SSUH2 homolog" evidence="2">
    <location>
        <begin position="24"/>
        <end position="423"/>
    </location>
</feature>
<dbReference type="Proteomes" id="UP001186944">
    <property type="component" value="Unassembled WGS sequence"/>
</dbReference>
<evidence type="ECO:0008006" key="5">
    <source>
        <dbReference type="Google" id="ProtNLM"/>
    </source>
</evidence>
<dbReference type="SUPFAM" id="SSF57938">
    <property type="entry name" value="DnaJ/Hsp40 cysteine-rich domain"/>
    <property type="match status" value="1"/>
</dbReference>
<proteinExistence type="predicted"/>